<dbReference type="InParanoid" id="W4KFL6"/>
<gene>
    <name evidence="2" type="ORF">HETIRDRAFT_449455</name>
</gene>
<dbReference type="EMBL" id="KI925456">
    <property type="protein sequence ID" value="ETW83826.1"/>
    <property type="molecule type" value="Genomic_DNA"/>
</dbReference>
<dbReference type="eggNOG" id="ENOG502SYR1">
    <property type="taxonomic scope" value="Eukaryota"/>
</dbReference>
<feature type="region of interest" description="Disordered" evidence="1">
    <location>
        <begin position="1"/>
        <end position="87"/>
    </location>
</feature>
<dbReference type="HOGENOM" id="CLU_1563069_0_0_1"/>
<feature type="compositionally biased region" description="Low complexity" evidence="1">
    <location>
        <begin position="1"/>
        <end position="44"/>
    </location>
</feature>
<name>W4KFL6_HETIT</name>
<keyword evidence="3" id="KW-1185">Reference proteome</keyword>
<evidence type="ECO:0000313" key="3">
    <source>
        <dbReference type="Proteomes" id="UP000030671"/>
    </source>
</evidence>
<organism evidence="2 3">
    <name type="scientific">Heterobasidion irregulare (strain TC 32-1)</name>
    <dbReference type="NCBI Taxonomy" id="747525"/>
    <lineage>
        <taxon>Eukaryota</taxon>
        <taxon>Fungi</taxon>
        <taxon>Dikarya</taxon>
        <taxon>Basidiomycota</taxon>
        <taxon>Agaricomycotina</taxon>
        <taxon>Agaricomycetes</taxon>
        <taxon>Russulales</taxon>
        <taxon>Bondarzewiaceae</taxon>
        <taxon>Heterobasidion</taxon>
        <taxon>Heterobasidion annosum species complex</taxon>
    </lineage>
</organism>
<evidence type="ECO:0000256" key="1">
    <source>
        <dbReference type="SAM" id="MobiDB-lite"/>
    </source>
</evidence>
<dbReference type="AlphaFoldDB" id="W4KFL6"/>
<protein>
    <recommendedName>
        <fullName evidence="4">SHSP domain-containing protein</fullName>
    </recommendedName>
</protein>
<dbReference type="KEGG" id="hir:HETIRDRAFT_449455"/>
<dbReference type="RefSeq" id="XP_009543567.1">
    <property type="nucleotide sequence ID" value="XM_009545272.1"/>
</dbReference>
<evidence type="ECO:0008006" key="4">
    <source>
        <dbReference type="Google" id="ProtNLM"/>
    </source>
</evidence>
<dbReference type="Proteomes" id="UP000030671">
    <property type="component" value="Unassembled WGS sequence"/>
</dbReference>
<accession>W4KFL6</accession>
<proteinExistence type="predicted"/>
<dbReference type="GeneID" id="20675951"/>
<reference evidence="2 3" key="1">
    <citation type="journal article" date="2012" name="New Phytol.">
        <title>Insight into trade-off between wood decay and parasitism from the genome of a fungal forest pathogen.</title>
        <authorList>
            <person name="Olson A."/>
            <person name="Aerts A."/>
            <person name="Asiegbu F."/>
            <person name="Belbahri L."/>
            <person name="Bouzid O."/>
            <person name="Broberg A."/>
            <person name="Canback B."/>
            <person name="Coutinho P.M."/>
            <person name="Cullen D."/>
            <person name="Dalman K."/>
            <person name="Deflorio G."/>
            <person name="van Diepen L.T."/>
            <person name="Dunand C."/>
            <person name="Duplessis S."/>
            <person name="Durling M."/>
            <person name="Gonthier P."/>
            <person name="Grimwood J."/>
            <person name="Fossdal C.G."/>
            <person name="Hansson D."/>
            <person name="Henrissat B."/>
            <person name="Hietala A."/>
            <person name="Himmelstrand K."/>
            <person name="Hoffmeister D."/>
            <person name="Hogberg N."/>
            <person name="James T.Y."/>
            <person name="Karlsson M."/>
            <person name="Kohler A."/>
            <person name="Kues U."/>
            <person name="Lee Y.H."/>
            <person name="Lin Y.C."/>
            <person name="Lind M."/>
            <person name="Lindquist E."/>
            <person name="Lombard V."/>
            <person name="Lucas S."/>
            <person name="Lunden K."/>
            <person name="Morin E."/>
            <person name="Murat C."/>
            <person name="Park J."/>
            <person name="Raffaello T."/>
            <person name="Rouze P."/>
            <person name="Salamov A."/>
            <person name="Schmutz J."/>
            <person name="Solheim H."/>
            <person name="Stahlberg J."/>
            <person name="Velez H."/>
            <person name="de Vries R.P."/>
            <person name="Wiebenga A."/>
            <person name="Woodward S."/>
            <person name="Yakovlev I."/>
            <person name="Garbelotto M."/>
            <person name="Martin F."/>
            <person name="Grigoriev I.V."/>
            <person name="Stenlid J."/>
        </authorList>
    </citation>
    <scope>NUCLEOTIDE SEQUENCE [LARGE SCALE GENOMIC DNA]</scope>
    <source>
        <strain evidence="2 3">TC 32-1</strain>
    </source>
</reference>
<dbReference type="STRING" id="747525.W4KFL6"/>
<evidence type="ECO:0000313" key="2">
    <source>
        <dbReference type="EMBL" id="ETW83826.1"/>
    </source>
</evidence>
<sequence length="171" mass="18790">MPSLTSSLPWTTSSESPSSTWQPLLSPSSQSTPPSPRPSLASPPLHIPEPALQPEGAVEPPKTASRRTPPPSAVPQPRFRFNGNTHSVDIPLPCPGGRPFAPEMITISLKRGDRMDIVADAWHLEEDCHYEWHISLPRAIDISSLRARFNDDGTLLTIDVRNTRYSNRAGN</sequence>
<dbReference type="OrthoDB" id="3253535at2759"/>